<dbReference type="EMBL" id="VAHF01000009">
    <property type="protein sequence ID" value="TXG54605.1"/>
    <property type="molecule type" value="Genomic_DNA"/>
</dbReference>
<dbReference type="OrthoDB" id="10308719at2759"/>
<proteinExistence type="predicted"/>
<protein>
    <submittedName>
        <fullName evidence="1">Uncharacterized protein</fullName>
    </submittedName>
</protein>
<reference evidence="2" key="1">
    <citation type="journal article" date="2019" name="Gigascience">
        <title>De novo genome assembly of the endangered Acer yangbiense, a plant species with extremely small populations endemic to Yunnan Province, China.</title>
        <authorList>
            <person name="Yang J."/>
            <person name="Wariss H.M."/>
            <person name="Tao L."/>
            <person name="Zhang R."/>
            <person name="Yun Q."/>
            <person name="Hollingsworth P."/>
            <person name="Dao Z."/>
            <person name="Luo G."/>
            <person name="Guo H."/>
            <person name="Ma Y."/>
            <person name="Sun W."/>
        </authorList>
    </citation>
    <scope>NUCLEOTIDE SEQUENCE [LARGE SCALE GENOMIC DNA]</scope>
    <source>
        <strain evidence="2">cv. Malutang</strain>
    </source>
</reference>
<comment type="caution">
    <text evidence="1">The sequence shown here is derived from an EMBL/GenBank/DDBJ whole genome shotgun (WGS) entry which is preliminary data.</text>
</comment>
<accession>A0A5C7HDC5</accession>
<evidence type="ECO:0000313" key="2">
    <source>
        <dbReference type="Proteomes" id="UP000323000"/>
    </source>
</evidence>
<gene>
    <name evidence="1" type="ORF">EZV62_019861</name>
</gene>
<dbReference type="Proteomes" id="UP000323000">
    <property type="component" value="Chromosome 9"/>
</dbReference>
<evidence type="ECO:0000313" key="1">
    <source>
        <dbReference type="EMBL" id="TXG54605.1"/>
    </source>
</evidence>
<keyword evidence="2" id="KW-1185">Reference proteome</keyword>
<organism evidence="1 2">
    <name type="scientific">Acer yangbiense</name>
    <dbReference type="NCBI Taxonomy" id="1000413"/>
    <lineage>
        <taxon>Eukaryota</taxon>
        <taxon>Viridiplantae</taxon>
        <taxon>Streptophyta</taxon>
        <taxon>Embryophyta</taxon>
        <taxon>Tracheophyta</taxon>
        <taxon>Spermatophyta</taxon>
        <taxon>Magnoliopsida</taxon>
        <taxon>eudicotyledons</taxon>
        <taxon>Gunneridae</taxon>
        <taxon>Pentapetalae</taxon>
        <taxon>rosids</taxon>
        <taxon>malvids</taxon>
        <taxon>Sapindales</taxon>
        <taxon>Sapindaceae</taxon>
        <taxon>Hippocastanoideae</taxon>
        <taxon>Acereae</taxon>
        <taxon>Acer</taxon>
    </lineage>
</organism>
<name>A0A5C7HDC5_9ROSI</name>
<sequence>MDRLGWHLKNGSFLEVQRQQCGDRIIFSKSWKTNSNSDPVYQLRAQACKSFLKQIPLQKELEVMNSDMQPVTATAPLQEWSSTNGAKRVGMKVLLFSLAPNGPFWI</sequence>
<dbReference type="AlphaFoldDB" id="A0A5C7HDC5"/>